<dbReference type="SUPFAM" id="SSF56601">
    <property type="entry name" value="beta-lactamase/transpeptidase-like"/>
    <property type="match status" value="1"/>
</dbReference>
<dbReference type="Pfam" id="PF02113">
    <property type="entry name" value="Peptidase_S13"/>
    <property type="match status" value="1"/>
</dbReference>
<feature type="compositionally biased region" description="Polar residues" evidence="3">
    <location>
        <begin position="226"/>
        <end position="240"/>
    </location>
</feature>
<feature type="signal peptide" evidence="4">
    <location>
        <begin position="1"/>
        <end position="27"/>
    </location>
</feature>
<evidence type="ECO:0000256" key="3">
    <source>
        <dbReference type="SAM" id="MobiDB-lite"/>
    </source>
</evidence>
<dbReference type="EMBL" id="BAAAUX010000026">
    <property type="protein sequence ID" value="GAA2813639.1"/>
    <property type="molecule type" value="Genomic_DNA"/>
</dbReference>
<dbReference type="Proteomes" id="UP001500979">
    <property type="component" value="Unassembled WGS sequence"/>
</dbReference>
<evidence type="ECO:0000313" key="6">
    <source>
        <dbReference type="Proteomes" id="UP001500979"/>
    </source>
</evidence>
<keyword evidence="6" id="KW-1185">Reference proteome</keyword>
<evidence type="ECO:0000256" key="1">
    <source>
        <dbReference type="ARBA" id="ARBA00006096"/>
    </source>
</evidence>
<dbReference type="Gene3D" id="3.50.80.20">
    <property type="entry name" value="D-Ala-D-Ala carboxypeptidase C, peptidase S13"/>
    <property type="match status" value="1"/>
</dbReference>
<evidence type="ECO:0000313" key="5">
    <source>
        <dbReference type="EMBL" id="GAA2813639.1"/>
    </source>
</evidence>
<keyword evidence="5" id="KW-0645">Protease</keyword>
<keyword evidence="5" id="KW-0121">Carboxypeptidase</keyword>
<proteinExistence type="inferred from homology"/>
<dbReference type="PANTHER" id="PTHR30023:SF0">
    <property type="entry name" value="PENICILLIN-SENSITIVE CARBOXYPEPTIDASE A"/>
    <property type="match status" value="1"/>
</dbReference>
<protein>
    <submittedName>
        <fullName evidence="5">D-alanyl-D-alanine carboxypeptidase/D-alanyl-D-alanine-endopeptidase</fullName>
    </submittedName>
</protein>
<gene>
    <name evidence="5" type="primary">dacB</name>
    <name evidence="5" type="ORF">GCM10010470_56370</name>
</gene>
<organism evidence="5 6">
    <name type="scientific">Saccharopolyspora taberi</name>
    <dbReference type="NCBI Taxonomy" id="60895"/>
    <lineage>
        <taxon>Bacteria</taxon>
        <taxon>Bacillati</taxon>
        <taxon>Actinomycetota</taxon>
        <taxon>Actinomycetes</taxon>
        <taxon>Pseudonocardiales</taxon>
        <taxon>Pseudonocardiaceae</taxon>
        <taxon>Saccharopolyspora</taxon>
    </lineage>
</organism>
<feature type="chain" id="PRO_5045626138" evidence="4">
    <location>
        <begin position="28"/>
        <end position="525"/>
    </location>
</feature>
<feature type="region of interest" description="Disordered" evidence="3">
    <location>
        <begin position="225"/>
        <end position="245"/>
    </location>
</feature>
<keyword evidence="2" id="KW-0378">Hydrolase</keyword>
<dbReference type="InterPro" id="IPR000667">
    <property type="entry name" value="Peptidase_S13"/>
</dbReference>
<name>A0ABN3VK99_9PSEU</name>
<sequence length="525" mass="54844">MRRRWGVAIGAASVLGLSVGAAVPITAAPTGPDALRIDLDKILADPRLDGSHAGVVVRDPETDEVLYSRGADDRAVPASNLKLLTSAAALETLGPDYRFRTEVLAGSERLGPVLLGNLYLRGTGDPTTTAAEYDRLAAQVAESGVREVSGKVIADASWFDDVPLGFGWAWDDEPYYYAAPISALSVSPNGDFDAGSATVRATPGAEGEPAEVVVEPATGVVEIDNRTTTSEAGSEPNLSVQREHGSNRVVVSGSVPAEGAPVEDYTSVPDSTSYATDVFIRALEAHGVKVNGRGTGTTPPDARAIASRESIPLRELMVPFMKLSNNMHAEILVKAMGRASGGAGSWDAGLPVLAEKLRGLGVDPAVLRTVDGSGLSTADSVTPGQLSLLLDNARQRPWFQSWYDALPVAGNPDRIVGGTLRSRMTGTRAENNVHAKTGSLTGVSSLSGYVTAADGRPLVFSVVFNDFLGSSPRDLEDAIAVRLAEYDGAGTQQGAPRVRRAPVAADDPGTAVDESALECSWVKSC</sequence>
<reference evidence="5 6" key="1">
    <citation type="journal article" date="2019" name="Int. J. Syst. Evol. Microbiol.">
        <title>The Global Catalogue of Microorganisms (GCM) 10K type strain sequencing project: providing services to taxonomists for standard genome sequencing and annotation.</title>
        <authorList>
            <consortium name="The Broad Institute Genomics Platform"/>
            <consortium name="The Broad Institute Genome Sequencing Center for Infectious Disease"/>
            <person name="Wu L."/>
            <person name="Ma J."/>
        </authorList>
    </citation>
    <scope>NUCLEOTIDE SEQUENCE [LARGE SCALE GENOMIC DNA]</scope>
    <source>
        <strain evidence="5 6">JCM 9383</strain>
    </source>
</reference>
<evidence type="ECO:0000256" key="4">
    <source>
        <dbReference type="SAM" id="SignalP"/>
    </source>
</evidence>
<dbReference type="PRINTS" id="PR00922">
    <property type="entry name" value="DADACBPTASE3"/>
</dbReference>
<comment type="similarity">
    <text evidence="1">Belongs to the peptidase S13 family.</text>
</comment>
<dbReference type="GO" id="GO:0004180">
    <property type="term" value="F:carboxypeptidase activity"/>
    <property type="evidence" value="ECO:0007669"/>
    <property type="project" value="UniProtKB-KW"/>
</dbReference>
<dbReference type="InterPro" id="IPR012338">
    <property type="entry name" value="Beta-lactam/transpept-like"/>
</dbReference>
<dbReference type="PANTHER" id="PTHR30023">
    <property type="entry name" value="D-ALANYL-D-ALANINE CARBOXYPEPTIDASE"/>
    <property type="match status" value="1"/>
</dbReference>
<dbReference type="NCBIfam" id="TIGR00666">
    <property type="entry name" value="PBP4"/>
    <property type="match status" value="1"/>
</dbReference>
<comment type="caution">
    <text evidence="5">The sequence shown here is derived from an EMBL/GenBank/DDBJ whole genome shotgun (WGS) entry which is preliminary data.</text>
</comment>
<dbReference type="Gene3D" id="3.40.710.10">
    <property type="entry name" value="DD-peptidase/beta-lactamase superfamily"/>
    <property type="match status" value="2"/>
</dbReference>
<accession>A0ABN3VK99</accession>
<keyword evidence="4" id="KW-0732">Signal</keyword>
<evidence type="ECO:0000256" key="2">
    <source>
        <dbReference type="ARBA" id="ARBA00022801"/>
    </source>
</evidence>